<protein>
    <submittedName>
        <fullName evidence="2">Uncharacterized protein</fullName>
    </submittedName>
</protein>
<organism evidence="2 3">
    <name type="scientific">Cinara cedri</name>
    <dbReference type="NCBI Taxonomy" id="506608"/>
    <lineage>
        <taxon>Eukaryota</taxon>
        <taxon>Metazoa</taxon>
        <taxon>Ecdysozoa</taxon>
        <taxon>Arthropoda</taxon>
        <taxon>Hexapoda</taxon>
        <taxon>Insecta</taxon>
        <taxon>Pterygota</taxon>
        <taxon>Neoptera</taxon>
        <taxon>Paraneoptera</taxon>
        <taxon>Hemiptera</taxon>
        <taxon>Sternorrhyncha</taxon>
        <taxon>Aphidomorpha</taxon>
        <taxon>Aphidoidea</taxon>
        <taxon>Aphididae</taxon>
        <taxon>Lachninae</taxon>
        <taxon>Cinara</taxon>
    </lineage>
</organism>
<gene>
    <name evidence="2" type="ORF">CINCED_3A017995</name>
</gene>
<sequence length="317" mass="36449">MSSIRISDGCGSADSKIGPAEYYPLFRKNRVKLGSSPRYTEVWDPLPLPCYLRKVASETSKIVRTEKHSHVRFADDHQKPQSKSNKKSYNSIKPNPEKIIKIHYIHDEMGFTDIHEFNFVNDESNTEPRKPCHFKEKIIWPTVKKFPIHRLNKLINVKRVVQKSKCTIRNVLLPKPTIKIKKNIVKEKMVNPGPGHYDLPSLFGAKPMFESLICMTPKNKLKHKSGRRYLDFLVKKALQEDIPGPGNYKIPKSSIDVAAEPPNKYCQTHLAIKVVSSNLRLEDKAGIFREDLMYPTMYNIVTATKVDLREKTEHDGD</sequence>
<dbReference type="Proteomes" id="UP000325440">
    <property type="component" value="Unassembled WGS sequence"/>
</dbReference>
<evidence type="ECO:0000313" key="2">
    <source>
        <dbReference type="EMBL" id="VVC25186.1"/>
    </source>
</evidence>
<feature type="compositionally biased region" description="Low complexity" evidence="1">
    <location>
        <begin position="81"/>
        <end position="93"/>
    </location>
</feature>
<feature type="compositionally biased region" description="Basic and acidic residues" evidence="1">
    <location>
        <begin position="66"/>
        <end position="79"/>
    </location>
</feature>
<dbReference type="EMBL" id="CABPRJ010000010">
    <property type="protein sequence ID" value="VVC25186.1"/>
    <property type="molecule type" value="Genomic_DNA"/>
</dbReference>
<reference evidence="2 3" key="1">
    <citation type="submission" date="2019-08" db="EMBL/GenBank/DDBJ databases">
        <authorList>
            <person name="Alioto T."/>
            <person name="Alioto T."/>
            <person name="Gomez Garrido J."/>
        </authorList>
    </citation>
    <scope>NUCLEOTIDE SEQUENCE [LARGE SCALE GENOMIC DNA]</scope>
</reference>
<accession>A0A5E4M056</accession>
<evidence type="ECO:0000256" key="1">
    <source>
        <dbReference type="SAM" id="MobiDB-lite"/>
    </source>
</evidence>
<feature type="region of interest" description="Disordered" evidence="1">
    <location>
        <begin position="66"/>
        <end position="93"/>
    </location>
</feature>
<proteinExistence type="predicted"/>
<name>A0A5E4M056_9HEMI</name>
<keyword evidence="3" id="KW-1185">Reference proteome</keyword>
<dbReference type="AlphaFoldDB" id="A0A5E4M056"/>
<evidence type="ECO:0000313" key="3">
    <source>
        <dbReference type="Proteomes" id="UP000325440"/>
    </source>
</evidence>